<sequence>MTATTTTAPRTASAPTPDPSPASGPESNPPRTTDPSPSPIPTPAFEIELSAPVNLRDLGGIPIAGGLLREGLAIRTDDLAYVTHDVASALVAEGLTAIIDLRSPLEAAVTGRGPLGRFPVAYHHLPLLADVAEPLREDGPAPRRAPDLGHAAMGAMYVRMMENAAPQLVTALNVIACTPGATAFHCAAGRDRTGVLAAALLLTLGADEEHIVADYARTGANMGAIIRRTRPVLGAMWRALGFDPDAHDASALLEGSMEVSMRILLDTLRERHGDALAPLRRSGLSEDTIVRLRRRALQG</sequence>
<dbReference type="InterPro" id="IPR016130">
    <property type="entry name" value="Tyr_Pase_AS"/>
</dbReference>
<dbReference type="GO" id="GO:0004721">
    <property type="term" value="F:phosphoprotein phosphatase activity"/>
    <property type="evidence" value="ECO:0007669"/>
    <property type="project" value="InterPro"/>
</dbReference>
<accession>A0A4P6KFN9</accession>
<dbReference type="PROSITE" id="PS50056">
    <property type="entry name" value="TYR_PHOSPHATASE_2"/>
    <property type="match status" value="1"/>
</dbReference>
<dbReference type="SUPFAM" id="SSF52799">
    <property type="entry name" value="(Phosphotyrosine protein) phosphatases II"/>
    <property type="match status" value="1"/>
</dbReference>
<feature type="compositionally biased region" description="Low complexity" evidence="1">
    <location>
        <begin position="1"/>
        <end position="15"/>
    </location>
</feature>
<reference evidence="3 4" key="1">
    <citation type="submission" date="2019-02" db="EMBL/GenBank/DDBJ databases">
        <authorList>
            <person name="Sun L."/>
            <person name="Pan D."/>
            <person name="Wu X."/>
        </authorList>
    </citation>
    <scope>NUCLEOTIDE SEQUENCE [LARGE SCALE GENOMIC DNA]</scope>
    <source>
        <strain evidence="3 4">JW-1</strain>
    </source>
</reference>
<feature type="region of interest" description="Disordered" evidence="1">
    <location>
        <begin position="1"/>
        <end position="44"/>
    </location>
</feature>
<dbReference type="Proteomes" id="UP000289260">
    <property type="component" value="Chromosome"/>
</dbReference>
<dbReference type="InterPro" id="IPR000387">
    <property type="entry name" value="Tyr_Pase_dom"/>
</dbReference>
<proteinExistence type="predicted"/>
<evidence type="ECO:0000259" key="2">
    <source>
        <dbReference type="PROSITE" id="PS50056"/>
    </source>
</evidence>
<evidence type="ECO:0000313" key="4">
    <source>
        <dbReference type="Proteomes" id="UP000289260"/>
    </source>
</evidence>
<dbReference type="PROSITE" id="PS00383">
    <property type="entry name" value="TYR_PHOSPHATASE_1"/>
    <property type="match status" value="1"/>
</dbReference>
<evidence type="ECO:0000256" key="1">
    <source>
        <dbReference type="SAM" id="MobiDB-lite"/>
    </source>
</evidence>
<keyword evidence="4" id="KW-1185">Reference proteome</keyword>
<dbReference type="InterPro" id="IPR026893">
    <property type="entry name" value="Tyr/Ser_Pase_IphP-type"/>
</dbReference>
<dbReference type="Gene3D" id="3.90.190.10">
    <property type="entry name" value="Protein tyrosine phosphatase superfamily"/>
    <property type="match status" value="1"/>
</dbReference>
<protein>
    <submittedName>
        <fullName evidence="3">Protein-tyrosine-phosphatase</fullName>
    </submittedName>
</protein>
<dbReference type="RefSeq" id="WP_130110376.1">
    <property type="nucleotide sequence ID" value="NZ_CP035806.1"/>
</dbReference>
<dbReference type="EMBL" id="CP035806">
    <property type="protein sequence ID" value="QBE49247.1"/>
    <property type="molecule type" value="Genomic_DNA"/>
</dbReference>
<gene>
    <name evidence="3" type="ORF">EVS81_10715</name>
</gene>
<evidence type="ECO:0000313" key="3">
    <source>
        <dbReference type="EMBL" id="QBE49247.1"/>
    </source>
</evidence>
<dbReference type="InterPro" id="IPR029021">
    <property type="entry name" value="Prot-tyrosine_phosphatase-like"/>
</dbReference>
<dbReference type="OrthoDB" id="1188001at2"/>
<dbReference type="AlphaFoldDB" id="A0A4P6KFN9"/>
<dbReference type="Pfam" id="PF13350">
    <property type="entry name" value="Y_phosphatase3"/>
    <property type="match status" value="1"/>
</dbReference>
<dbReference type="KEGG" id="ltr:EVS81_10715"/>
<name>A0A4P6KFN9_9MICO</name>
<organism evidence="3 4">
    <name type="scientific">Leucobacter triazinivorans</name>
    <dbReference type="NCBI Taxonomy" id="1784719"/>
    <lineage>
        <taxon>Bacteria</taxon>
        <taxon>Bacillati</taxon>
        <taxon>Actinomycetota</taxon>
        <taxon>Actinomycetes</taxon>
        <taxon>Micrococcales</taxon>
        <taxon>Microbacteriaceae</taxon>
        <taxon>Leucobacter</taxon>
    </lineage>
</organism>
<feature type="domain" description="Tyrosine specific protein phosphatases" evidence="2">
    <location>
        <begin position="155"/>
        <end position="231"/>
    </location>
</feature>